<feature type="compositionally biased region" description="Pro residues" evidence="6">
    <location>
        <begin position="676"/>
        <end position="691"/>
    </location>
</feature>
<dbReference type="PANTHER" id="PTHR11208">
    <property type="entry name" value="RNA-BINDING PROTEIN RELATED"/>
    <property type="match status" value="1"/>
</dbReference>
<evidence type="ECO:0000256" key="4">
    <source>
        <dbReference type="ARBA" id="ARBA00022884"/>
    </source>
</evidence>
<dbReference type="OrthoDB" id="6777263at2759"/>
<dbReference type="Pfam" id="PF22675">
    <property type="entry name" value="KH-I_KHDC4-BBP"/>
    <property type="match status" value="1"/>
</dbReference>
<evidence type="ECO:0000256" key="2">
    <source>
        <dbReference type="ARBA" id="ARBA00022771"/>
    </source>
</evidence>
<keyword evidence="2" id="KW-0863">Zinc-finger</keyword>
<feature type="region of interest" description="Disordered" evidence="6">
    <location>
        <begin position="334"/>
        <end position="375"/>
    </location>
</feature>
<dbReference type="GO" id="GO:0005634">
    <property type="term" value="C:nucleus"/>
    <property type="evidence" value="ECO:0007669"/>
    <property type="project" value="TreeGrafter"/>
</dbReference>
<evidence type="ECO:0000313" key="8">
    <source>
        <dbReference type="EMBL" id="PIA53235.1"/>
    </source>
</evidence>
<dbReference type="InterPro" id="IPR004087">
    <property type="entry name" value="KH_dom"/>
</dbReference>
<dbReference type="Gene3D" id="3.30.1370.10">
    <property type="entry name" value="K Homology domain, type 1"/>
    <property type="match status" value="1"/>
</dbReference>
<keyword evidence="9" id="KW-1185">Reference proteome</keyword>
<feature type="region of interest" description="Disordered" evidence="6">
    <location>
        <begin position="113"/>
        <end position="145"/>
    </location>
</feature>
<dbReference type="InterPro" id="IPR055256">
    <property type="entry name" value="KH_1_KHDC4/BBP-like"/>
</dbReference>
<keyword evidence="1" id="KW-0479">Metal-binding</keyword>
<dbReference type="InParanoid" id="A0A2G5EBU4"/>
<dbReference type="GO" id="GO:0003729">
    <property type="term" value="F:mRNA binding"/>
    <property type="evidence" value="ECO:0007669"/>
    <property type="project" value="TreeGrafter"/>
</dbReference>
<dbReference type="GO" id="GO:0008270">
    <property type="term" value="F:zinc ion binding"/>
    <property type="evidence" value="ECO:0007669"/>
    <property type="project" value="UniProtKB-KW"/>
</dbReference>
<evidence type="ECO:0000313" key="9">
    <source>
        <dbReference type="Proteomes" id="UP000230069"/>
    </source>
</evidence>
<feature type="region of interest" description="Disordered" evidence="6">
    <location>
        <begin position="573"/>
        <end position="592"/>
    </location>
</feature>
<dbReference type="Proteomes" id="UP000230069">
    <property type="component" value="Unassembled WGS sequence"/>
</dbReference>
<feature type="region of interest" description="Disordered" evidence="6">
    <location>
        <begin position="597"/>
        <end position="737"/>
    </location>
</feature>
<proteinExistence type="predicted"/>
<dbReference type="InterPro" id="IPR047086">
    <property type="entry name" value="SF1-HH_sf"/>
</dbReference>
<dbReference type="SUPFAM" id="SSF54791">
    <property type="entry name" value="Eukaryotic type KH-domain (KH-domain type I)"/>
    <property type="match status" value="1"/>
</dbReference>
<feature type="compositionally biased region" description="Polar residues" evidence="6">
    <location>
        <begin position="546"/>
        <end position="566"/>
    </location>
</feature>
<feature type="region of interest" description="Disordered" evidence="6">
    <location>
        <begin position="1"/>
        <end position="24"/>
    </location>
</feature>
<feature type="domain" description="K Homology" evidence="7">
    <location>
        <begin position="173"/>
        <end position="268"/>
    </location>
</feature>
<feature type="compositionally biased region" description="Low complexity" evidence="6">
    <location>
        <begin position="575"/>
        <end position="592"/>
    </location>
</feature>
<dbReference type="STRING" id="218851.A0A2G5EBU4"/>
<evidence type="ECO:0000256" key="1">
    <source>
        <dbReference type="ARBA" id="ARBA00022723"/>
    </source>
</evidence>
<evidence type="ECO:0000256" key="3">
    <source>
        <dbReference type="ARBA" id="ARBA00022833"/>
    </source>
</evidence>
<dbReference type="AlphaFoldDB" id="A0A2G5EBU4"/>
<dbReference type="InterPro" id="IPR045071">
    <property type="entry name" value="BBP-like"/>
</dbReference>
<dbReference type="InterPro" id="IPR032570">
    <property type="entry name" value="SF1-HH"/>
</dbReference>
<dbReference type="SMART" id="SM00322">
    <property type="entry name" value="KH"/>
    <property type="match status" value="1"/>
</dbReference>
<reference evidence="8 9" key="1">
    <citation type="submission" date="2017-09" db="EMBL/GenBank/DDBJ databases">
        <title>WGS assembly of Aquilegia coerulea Goldsmith.</title>
        <authorList>
            <person name="Hodges S."/>
            <person name="Kramer E."/>
            <person name="Nordborg M."/>
            <person name="Tomkins J."/>
            <person name="Borevitz J."/>
            <person name="Derieg N."/>
            <person name="Yan J."/>
            <person name="Mihaltcheva S."/>
            <person name="Hayes R.D."/>
            <person name="Rokhsar D."/>
        </authorList>
    </citation>
    <scope>NUCLEOTIDE SEQUENCE [LARGE SCALE GENOMIC DNA]</scope>
    <source>
        <strain evidence="9">cv. Goldsmith</strain>
    </source>
</reference>
<dbReference type="GO" id="GO:0048024">
    <property type="term" value="P:regulation of mRNA splicing, via spliceosome"/>
    <property type="evidence" value="ECO:0007669"/>
    <property type="project" value="TreeGrafter"/>
</dbReference>
<sequence length="862" mass="91903">MKVDKASSVEPRPPQNTINSSPAALTASPKVSKFGLKSGFVIPKNKLSGSLVPVFRGAGKVENDAVKEESNKQIQRKTKWGIDLTQDATVRRGRALAYQTRVEQITKQLKSGVLEKGDGDLSSQSPNKALNDESSRDQADDQSQKLEMEKREAIGEILKLNPSYKAPVDYKPLMKEANIPIPVKLNPGLNIVGLILGPGSNTQKRLEEETGARIQIQGTKEGSAEKVEITLSDINDVHGAYEELYVHVSAETYEKVDAAVALIDLLVTPVSGNSVTASTAPSSVSGDTRNVLDQSQETYSYVMPGNVINQGMMQSTVGPMQSAHIPQDQFHPYPAPWFSSGPMRPPNNFRPPPSSSAPMPNSGSQFPTSLPNPSRMPQFLVGPPLSATGSGFAPRNLASTGLQPPLQGFQWPYLREAPPHTQGSPMSTYPNTGSQPHLIFPSMPAQPNFAMPHQSSVNQQRTTGPGPVLPSLSQLSPLGQPPNRPLASSGWSASTVATPPQSFGLFQRPPVASQALMTSVIASSNMPTTLMSGSSGNMVPPASFPSRPSTAQPPNTLGNHPSTVPNFSFLIHQRSPSASSPGPALLPSSAPLSPLGAPAPSLSLNQSSPVSRMHLGPQGLVPNLSNPATTPKPQRPSSGDFTFQPLGSTPSVSQAVPRASEQSSKAPPVSPISLVQPPPAPQAPFFRPPPQLVMQGFPSTRPSNQMVQSPSQLPQLLTSASPYSGNPSPSRPPPRFLEFASQNHISPVASVPHMGPRSFAPPVVPNFRGPFQPQMLKAPQLQQNQSTSTARTGSFLMPNQQYSNNVPFSSRKPASSPTGNQVYDPFSPTSATSAQQPEHQTKVRKQEDDPEYDDLMASVGLK</sequence>
<dbReference type="InterPro" id="IPR036612">
    <property type="entry name" value="KH_dom_type_1_sf"/>
</dbReference>
<dbReference type="EMBL" id="KZ305026">
    <property type="protein sequence ID" value="PIA53235.1"/>
    <property type="molecule type" value="Genomic_DNA"/>
</dbReference>
<feature type="compositionally biased region" description="Polar residues" evidence="6">
    <location>
        <begin position="623"/>
        <end position="665"/>
    </location>
</feature>
<dbReference type="PANTHER" id="PTHR11208:SF98">
    <property type="entry name" value="RNA-BINDING KH DOMAIN-CONTAINING PROTEIN"/>
    <property type="match status" value="1"/>
</dbReference>
<feature type="compositionally biased region" description="Polar residues" evidence="6">
    <location>
        <begin position="697"/>
        <end position="720"/>
    </location>
</feature>
<dbReference type="Pfam" id="PF16275">
    <property type="entry name" value="SF1-HH"/>
    <property type="match status" value="1"/>
</dbReference>
<feature type="compositionally biased region" description="Polar residues" evidence="6">
    <location>
        <begin position="780"/>
        <end position="838"/>
    </location>
</feature>
<keyword evidence="3" id="KW-0862">Zinc</keyword>
<name>A0A2G5EBU4_AQUCA</name>
<feature type="compositionally biased region" description="Basic and acidic residues" evidence="6">
    <location>
        <begin position="130"/>
        <end position="145"/>
    </location>
</feature>
<evidence type="ECO:0000256" key="5">
    <source>
        <dbReference type="PROSITE-ProRule" id="PRU00117"/>
    </source>
</evidence>
<gene>
    <name evidence="8" type="ORF">AQUCO_00900070v1</name>
</gene>
<evidence type="ECO:0000259" key="7">
    <source>
        <dbReference type="SMART" id="SM00322"/>
    </source>
</evidence>
<dbReference type="PROSITE" id="PS50084">
    <property type="entry name" value="KH_TYPE_1"/>
    <property type="match status" value="1"/>
</dbReference>
<feature type="region of interest" description="Disordered" evidence="6">
    <location>
        <begin position="763"/>
        <end position="862"/>
    </location>
</feature>
<keyword evidence="4 5" id="KW-0694">RNA-binding</keyword>
<feature type="region of interest" description="Disordered" evidence="6">
    <location>
        <begin position="531"/>
        <end position="567"/>
    </location>
</feature>
<dbReference type="Gene3D" id="6.10.140.1790">
    <property type="match status" value="1"/>
</dbReference>
<evidence type="ECO:0000256" key="6">
    <source>
        <dbReference type="SAM" id="MobiDB-lite"/>
    </source>
</evidence>
<accession>A0A2G5EBU4</accession>
<protein>
    <recommendedName>
        <fullName evidence="7">K Homology domain-containing protein</fullName>
    </recommendedName>
</protein>
<organism evidence="8 9">
    <name type="scientific">Aquilegia coerulea</name>
    <name type="common">Rocky mountain columbine</name>
    <dbReference type="NCBI Taxonomy" id="218851"/>
    <lineage>
        <taxon>Eukaryota</taxon>
        <taxon>Viridiplantae</taxon>
        <taxon>Streptophyta</taxon>
        <taxon>Embryophyta</taxon>
        <taxon>Tracheophyta</taxon>
        <taxon>Spermatophyta</taxon>
        <taxon>Magnoliopsida</taxon>
        <taxon>Ranunculales</taxon>
        <taxon>Ranunculaceae</taxon>
        <taxon>Thalictroideae</taxon>
        <taxon>Aquilegia</taxon>
    </lineage>
</organism>
<feature type="compositionally biased region" description="Pro residues" evidence="6">
    <location>
        <begin position="343"/>
        <end position="355"/>
    </location>
</feature>